<accession>A0A852VLZ4</accession>
<evidence type="ECO:0000313" key="1">
    <source>
        <dbReference type="EMBL" id="NYF90432.1"/>
    </source>
</evidence>
<comment type="caution">
    <text evidence="1">The sequence shown here is derived from an EMBL/GenBank/DDBJ whole genome shotgun (WGS) entry which is preliminary data.</text>
</comment>
<sequence length="35" mass="4138">MAARYPSQLYWDLEAKRKMHCQSVPPGNLNHFNSF</sequence>
<dbReference type="AlphaFoldDB" id="A0A852VLZ4"/>
<dbReference type="EMBL" id="JACCCU010000002">
    <property type="protein sequence ID" value="NYF90432.1"/>
    <property type="molecule type" value="Genomic_DNA"/>
</dbReference>
<gene>
    <name evidence="1" type="ORF">HDF08_002534</name>
</gene>
<organism evidence="1 2">
    <name type="scientific">Tunturiibacter lichenicola</name>
    <dbReference type="NCBI Taxonomy" id="2051959"/>
    <lineage>
        <taxon>Bacteria</taxon>
        <taxon>Pseudomonadati</taxon>
        <taxon>Acidobacteriota</taxon>
        <taxon>Terriglobia</taxon>
        <taxon>Terriglobales</taxon>
        <taxon>Acidobacteriaceae</taxon>
        <taxon>Tunturiibacter</taxon>
    </lineage>
</organism>
<protein>
    <submittedName>
        <fullName evidence="1">Uncharacterized protein</fullName>
    </submittedName>
</protein>
<proteinExistence type="predicted"/>
<reference evidence="1 2" key="1">
    <citation type="submission" date="2020-07" db="EMBL/GenBank/DDBJ databases">
        <title>Genomic Encyclopedia of Type Strains, Phase IV (KMG-V): Genome sequencing to study the core and pangenomes of soil and plant-associated prokaryotes.</title>
        <authorList>
            <person name="Whitman W."/>
        </authorList>
    </citation>
    <scope>NUCLEOTIDE SEQUENCE [LARGE SCALE GENOMIC DNA]</scope>
    <source>
        <strain evidence="1 2">M8UP22</strain>
    </source>
</reference>
<evidence type="ECO:0000313" key="2">
    <source>
        <dbReference type="Proteomes" id="UP000564385"/>
    </source>
</evidence>
<name>A0A852VLZ4_9BACT</name>
<dbReference type="Proteomes" id="UP000564385">
    <property type="component" value="Unassembled WGS sequence"/>
</dbReference>